<reference evidence="5" key="1">
    <citation type="submission" date="2013-03" db="EMBL/GenBank/DDBJ databases">
        <authorList>
            <person name="Jeffery W."/>
            <person name="Warren W."/>
            <person name="Wilson R.K."/>
        </authorList>
    </citation>
    <scope>NUCLEOTIDE SEQUENCE</scope>
    <source>
        <strain evidence="5">female</strain>
    </source>
</reference>
<dbReference type="Proteomes" id="UP000018467">
    <property type="component" value="Unassembled WGS sequence"/>
</dbReference>
<reference evidence="5" key="2">
    <citation type="journal article" date="2014" name="Nat. Commun.">
        <title>The cavefish genome reveals candidate genes for eye loss.</title>
        <authorList>
            <person name="McGaugh S.E."/>
            <person name="Gross J.B."/>
            <person name="Aken B."/>
            <person name="Blin M."/>
            <person name="Borowsky R."/>
            <person name="Chalopin D."/>
            <person name="Hinaux H."/>
            <person name="Jeffery W.R."/>
            <person name="Keene A."/>
            <person name="Ma L."/>
            <person name="Minx P."/>
            <person name="Murphy D."/>
            <person name="O'Quin K.E."/>
            <person name="Retaux S."/>
            <person name="Rohner N."/>
            <person name="Searle S.M."/>
            <person name="Stahl B.A."/>
            <person name="Tabin C."/>
            <person name="Volff J.N."/>
            <person name="Yoshizawa M."/>
            <person name="Warren W.C."/>
        </authorList>
    </citation>
    <scope>NUCLEOTIDE SEQUENCE [LARGE SCALE GENOMIC DNA]</scope>
    <source>
        <strain evidence="5">female</strain>
    </source>
</reference>
<feature type="compositionally biased region" description="Low complexity" evidence="2">
    <location>
        <begin position="346"/>
        <end position="366"/>
    </location>
</feature>
<dbReference type="CDD" id="cd21947">
    <property type="entry name" value="TD_EMAP1"/>
    <property type="match status" value="1"/>
</dbReference>
<proteinExistence type="predicted"/>
<feature type="compositionally biased region" description="Polar residues" evidence="2">
    <location>
        <begin position="258"/>
        <end position="269"/>
    </location>
</feature>
<evidence type="ECO:0000256" key="3">
    <source>
        <dbReference type="SAM" id="SignalP"/>
    </source>
</evidence>
<feature type="compositionally biased region" description="Low complexity" evidence="2">
    <location>
        <begin position="236"/>
        <end position="247"/>
    </location>
</feature>
<dbReference type="AlphaFoldDB" id="A0A3B1JXS4"/>
<reference evidence="4" key="4">
    <citation type="submission" date="2025-09" db="UniProtKB">
        <authorList>
            <consortium name="Ensembl"/>
        </authorList>
    </citation>
    <scope>IDENTIFICATION</scope>
</reference>
<feature type="region of interest" description="Disordered" evidence="2">
    <location>
        <begin position="329"/>
        <end position="395"/>
    </location>
</feature>
<dbReference type="GeneTree" id="ENSGT00940000153887"/>
<sequence length="410" mass="44010">MGIKIGAAAVVFWLGAGWCKKPGQIKWTALWRGGGGRGGGGGCKHIYRPIAGLPLVLIRAVSISWSSTGGSRLDVGCWFTVRVTCELHTCLRNIYTYLHVSDLLPEMSDCEGHVTDDSASAASSMEVTDRIASLEQRVQMQEDEIQLLKSALADVVRRLNISEEQQALLNRKGPTKEPAGMRKSASADGSGGKTARPMIAALPLRPTVNNGTVLPKKTLPSPSGSKKDNNTPATKSMSSVSSLSSSSRYLLRPPFSTVKRTSSSEQVGPTSRKDSAGDAKNNRTRTGSTGSNSSSKRSSESKQREPVFSAGMRRVTHCKVTVQIYLHRPARGPASTEPPQSSSAVPSGSRTSPPEPRTPSCRTSRPGATEVPPFTPLLRKCPPQPTCSPLDTPTYRSPIKSPSQYFQICY</sequence>
<keyword evidence="5" id="KW-1185">Reference proteome</keyword>
<feature type="region of interest" description="Disordered" evidence="2">
    <location>
        <begin position="167"/>
        <end position="314"/>
    </location>
</feature>
<feature type="compositionally biased region" description="Low complexity" evidence="2">
    <location>
        <begin position="284"/>
        <end position="296"/>
    </location>
</feature>
<reference evidence="4" key="3">
    <citation type="submission" date="2025-08" db="UniProtKB">
        <authorList>
            <consortium name="Ensembl"/>
        </authorList>
    </citation>
    <scope>IDENTIFICATION</scope>
</reference>
<dbReference type="Ensembl" id="ENSAMXT00000055937.1">
    <property type="protein sequence ID" value="ENSAMXP00000046164.1"/>
    <property type="gene ID" value="ENSAMXG00000013344.2"/>
</dbReference>
<protein>
    <submittedName>
        <fullName evidence="4">EMAP like 1</fullName>
    </submittedName>
</protein>
<feature type="chain" id="PRO_5017375124" evidence="3">
    <location>
        <begin position="20"/>
        <end position="410"/>
    </location>
</feature>
<feature type="signal peptide" evidence="3">
    <location>
        <begin position="1"/>
        <end position="19"/>
    </location>
</feature>
<accession>A0A3B1JXS4</accession>
<dbReference type="Bgee" id="ENSAMXG00000013344">
    <property type="expression patterns" value="Expressed in camera-type eye and 12 other cell types or tissues"/>
</dbReference>
<organism evidence="4 5">
    <name type="scientific">Astyanax mexicanus</name>
    <name type="common">Blind cave fish</name>
    <name type="synonym">Astyanax fasciatus mexicanus</name>
    <dbReference type="NCBI Taxonomy" id="7994"/>
    <lineage>
        <taxon>Eukaryota</taxon>
        <taxon>Metazoa</taxon>
        <taxon>Chordata</taxon>
        <taxon>Craniata</taxon>
        <taxon>Vertebrata</taxon>
        <taxon>Euteleostomi</taxon>
        <taxon>Actinopterygii</taxon>
        <taxon>Neopterygii</taxon>
        <taxon>Teleostei</taxon>
        <taxon>Ostariophysi</taxon>
        <taxon>Characiformes</taxon>
        <taxon>Characoidei</taxon>
        <taxon>Acestrorhamphidae</taxon>
        <taxon>Acestrorhamphinae</taxon>
        <taxon>Astyanax</taxon>
    </lineage>
</organism>
<keyword evidence="3" id="KW-0732">Signal</keyword>
<evidence type="ECO:0000313" key="5">
    <source>
        <dbReference type="Proteomes" id="UP000018467"/>
    </source>
</evidence>
<evidence type="ECO:0000256" key="2">
    <source>
        <dbReference type="SAM" id="MobiDB-lite"/>
    </source>
</evidence>
<evidence type="ECO:0000313" key="4">
    <source>
        <dbReference type="Ensembl" id="ENSAMXP00000046164.1"/>
    </source>
</evidence>
<feature type="compositionally biased region" description="Basic and acidic residues" evidence="2">
    <location>
        <begin position="271"/>
        <end position="281"/>
    </location>
</feature>
<feature type="compositionally biased region" description="Polar residues" evidence="2">
    <location>
        <begin position="220"/>
        <end position="235"/>
    </location>
</feature>
<name>A0A3B1JXS4_ASTMX</name>
<feature type="coiled-coil region" evidence="1">
    <location>
        <begin position="124"/>
        <end position="151"/>
    </location>
</feature>
<keyword evidence="1" id="KW-0175">Coiled coil</keyword>
<evidence type="ECO:0000256" key="1">
    <source>
        <dbReference type="SAM" id="Coils"/>
    </source>
</evidence>